<feature type="signal peptide" evidence="1">
    <location>
        <begin position="1"/>
        <end position="25"/>
    </location>
</feature>
<dbReference type="EMBL" id="CP001616">
    <property type="protein sequence ID" value="ACQ94270.1"/>
    <property type="molecule type" value="Genomic_DNA"/>
</dbReference>
<dbReference type="OrthoDB" id="5569681at2"/>
<evidence type="ECO:0000313" key="3">
    <source>
        <dbReference type="EMBL" id="ACQ94270.1"/>
    </source>
</evidence>
<dbReference type="Proteomes" id="UP000009073">
    <property type="component" value="Chromosome"/>
</dbReference>
<evidence type="ECO:0000313" key="4">
    <source>
        <dbReference type="Proteomes" id="UP000009073"/>
    </source>
</evidence>
<dbReference type="Pfam" id="PF18602">
    <property type="entry name" value="Rap1a"/>
    <property type="match status" value="1"/>
</dbReference>
<evidence type="ECO:0000259" key="2">
    <source>
        <dbReference type="Pfam" id="PF18602"/>
    </source>
</evidence>
<keyword evidence="1" id="KW-0732">Signal</keyword>
<protein>
    <recommendedName>
        <fullName evidence="2">Rap1a immunity protein domain-containing protein</fullName>
    </recommendedName>
</protein>
<dbReference type="HOGENOM" id="CLU_166876_0_0_6"/>
<gene>
    <name evidence="3" type="ordered locus">Tola_2676</name>
</gene>
<dbReference type="InterPro" id="IPR041238">
    <property type="entry name" value="Rap1a"/>
</dbReference>
<dbReference type="RefSeq" id="WP_015879719.1">
    <property type="nucleotide sequence ID" value="NC_012691.1"/>
</dbReference>
<dbReference type="AlphaFoldDB" id="C4LB67"/>
<evidence type="ECO:0000256" key="1">
    <source>
        <dbReference type="SAM" id="SignalP"/>
    </source>
</evidence>
<feature type="chain" id="PRO_5002938926" description="Rap1a immunity protein domain-containing protein" evidence="1">
    <location>
        <begin position="26"/>
        <end position="122"/>
    </location>
</feature>
<organism evidence="3 4">
    <name type="scientific">Tolumonas auensis (strain DSM 9187 / NBRC 110442 / TA 4)</name>
    <dbReference type="NCBI Taxonomy" id="595494"/>
    <lineage>
        <taxon>Bacteria</taxon>
        <taxon>Pseudomonadati</taxon>
        <taxon>Pseudomonadota</taxon>
        <taxon>Gammaproteobacteria</taxon>
        <taxon>Aeromonadales</taxon>
        <taxon>Aeromonadaceae</taxon>
        <taxon>Tolumonas</taxon>
    </lineage>
</organism>
<keyword evidence="4" id="KW-1185">Reference proteome</keyword>
<accession>C4LB67</accession>
<sequence>MNGFRFISRILIAILFLSSSNQVSAAFRTGADLYEGATDYTNNKESFAADYFMGYVVGTIDSYGIDLMVPANVTVGQMCFIVKKYLTEHPEEWNKPAPSIISDAIHEAFQEGRGQRKSKKGS</sequence>
<feature type="domain" description="Rap1a immunity protein" evidence="2">
    <location>
        <begin position="29"/>
        <end position="109"/>
    </location>
</feature>
<name>C4LB67_TOLAT</name>
<reference evidence="3 4" key="2">
    <citation type="journal article" date="2011" name="Stand. Genomic Sci.">
        <title>Complete genome sequence of Tolumonas auensis type strain (TA 4).</title>
        <authorList>
            <person name="Chertkov O."/>
            <person name="Copeland A."/>
            <person name="Lucas S."/>
            <person name="Lapidus A."/>
            <person name="Berry K.W."/>
            <person name="Detter J.C."/>
            <person name="Del Rio T.G."/>
            <person name="Hammon N."/>
            <person name="Dalin E."/>
            <person name="Tice H."/>
            <person name="Pitluck S."/>
            <person name="Richardson P."/>
            <person name="Bruce D."/>
            <person name="Goodwin L."/>
            <person name="Han C."/>
            <person name="Tapia R."/>
            <person name="Saunders E."/>
            <person name="Schmutz J."/>
            <person name="Brettin T."/>
            <person name="Larimer F."/>
            <person name="Land M."/>
            <person name="Hauser L."/>
            <person name="Spring S."/>
            <person name="Rohde M."/>
            <person name="Kyrpides N.C."/>
            <person name="Ivanova N."/>
            <person name="Goker M."/>
            <person name="Beller H.R."/>
            <person name="Klenk H.P."/>
            <person name="Woyke T."/>
        </authorList>
    </citation>
    <scope>NUCLEOTIDE SEQUENCE [LARGE SCALE GENOMIC DNA]</scope>
    <source>
        <strain evidence="4">DSM 9187 / TA4</strain>
    </source>
</reference>
<proteinExistence type="predicted"/>
<dbReference type="KEGG" id="tau:Tola_2676"/>
<reference evidence="4" key="1">
    <citation type="submission" date="2009-05" db="EMBL/GenBank/DDBJ databases">
        <title>Complete sequence of Tolumonas auensis DSM 9187.</title>
        <authorList>
            <consortium name="US DOE Joint Genome Institute"/>
            <person name="Lucas S."/>
            <person name="Copeland A."/>
            <person name="Lapidus A."/>
            <person name="Glavina del Rio T."/>
            <person name="Tice H."/>
            <person name="Bruce D."/>
            <person name="Goodwin L."/>
            <person name="Pitluck S."/>
            <person name="Chertkov O."/>
            <person name="Brettin T."/>
            <person name="Detter J.C."/>
            <person name="Han C."/>
            <person name="Larimer F."/>
            <person name="Land M."/>
            <person name="Hauser L."/>
            <person name="Kyrpides N."/>
            <person name="Mikhailova N."/>
            <person name="Spring S."/>
            <person name="Beller H."/>
        </authorList>
    </citation>
    <scope>NUCLEOTIDE SEQUENCE [LARGE SCALE GENOMIC DNA]</scope>
    <source>
        <strain evidence="4">DSM 9187 / TA4</strain>
    </source>
</reference>